<dbReference type="PROSITE" id="PS50235">
    <property type="entry name" value="USP_3"/>
    <property type="match status" value="1"/>
</dbReference>
<gene>
    <name evidence="17" type="ORF">C0Q70_19240</name>
</gene>
<sequence length="891" mass="100608">MSDSVYILLVTKIGRKKKDRRLVTIKTVQTNQARVELLAGTLLVAAPTDERTLSQSGGGHYESLETGDEVYCSRSEIEELVPSTCDLLRPIPTCAERLEVYKNKEWLQEGLQLRPGDNVFVKIKGHQSELPGVIRYRGLIPDGNGVFFGIELTASHENSGEGTTDGVYRKKRLFQTHPDSGVFCPLHKIRKQRESWLKSDRARVGQKSAMSSLEEDILRIGDRVMWPSDNGNEYGTVRWIGHLPGDTSGEKTVGVEFDNPIGTGTGKYKDQRLFYTKQGHASLVPLMGLIKDGEFSKVAKVLVLLVTAYKKRRKGSTVSTATLIQTVLLRKSQTWCTSKLHNHKQMNISGSQGAWWTRLRMKSLDRNRDGKQSSSSSTTSSVPPDPDLVVGSMVEVLLQGKPPLYGVIKWIGTFDDQTNKVIAGLEMEEEISAGTDGTFKGKRLFSCAPHKAFFVPLNKCRKDKRFQGDAKRPSQEEFGTIETPDIDGEICPPDVKTPEDLLPVCGKSRGIQGHHNSCYLDATLFSMFYFTTVFDFIFNEPPRPDSVPEHQRVQKVLKEGIVNPLRRYNYVRADKVLKLRELLDKLGTIPGMMGEEKDPEEFLSALLSQVIKADPLLHLSSGEHTYFYQLFLEKDEKLLLPTTQILVELSFLQGNVKLKEVPSCLMLQMPRFGKDYKMYRRIIPSLELDITDILETGIRECIVCGSLARFECKDCHLIHGQGLSTTAFCATCIKMSHQHKKRQAHHPKELMVPPEFLAKYSQICEESGPICRQNGEPLGTSHDYGLPKEKMELFAVLCIQTSHYVSFVKCGLGKEAPWVFFDSMADRMGEQGGYNIPEVQHVPELSRWLSEDNFQSILDVEDDKNLPEHMRRLLCDAYMCMYQSPTVMMFR</sequence>
<dbReference type="GO" id="GO:0016579">
    <property type="term" value="P:protein deubiquitination"/>
    <property type="evidence" value="ECO:0007669"/>
    <property type="project" value="InterPro"/>
</dbReference>
<keyword evidence="13" id="KW-0862">Zinc</keyword>
<evidence type="ECO:0000256" key="5">
    <source>
        <dbReference type="ARBA" id="ARBA00012759"/>
    </source>
</evidence>
<dbReference type="GO" id="GO:0006508">
    <property type="term" value="P:proteolysis"/>
    <property type="evidence" value="ECO:0007669"/>
    <property type="project" value="UniProtKB-KW"/>
</dbReference>
<dbReference type="InterPro" id="IPR036859">
    <property type="entry name" value="CAP-Gly_dom_sf"/>
</dbReference>
<keyword evidence="12" id="KW-0788">Thiol protease</keyword>
<evidence type="ECO:0000256" key="8">
    <source>
        <dbReference type="ARBA" id="ARBA00022670"/>
    </source>
</evidence>
<reference evidence="17 18" key="1">
    <citation type="submission" date="2018-04" db="EMBL/GenBank/DDBJ databases">
        <title>The genome of golden apple snail Pomacea canaliculata provides insight into stress tolerance and invasive adaptation.</title>
        <authorList>
            <person name="Liu C."/>
            <person name="Liu B."/>
            <person name="Ren Y."/>
            <person name="Zhang Y."/>
            <person name="Wang H."/>
            <person name="Li S."/>
            <person name="Jiang F."/>
            <person name="Yin L."/>
            <person name="Zhang G."/>
            <person name="Qian W."/>
            <person name="Fan W."/>
        </authorList>
    </citation>
    <scope>NUCLEOTIDE SEQUENCE [LARGE SCALE GENOMIC DNA]</scope>
    <source>
        <strain evidence="17">SZHN2017</strain>
        <tissue evidence="17">Muscle</tissue>
    </source>
</reference>
<evidence type="ECO:0000256" key="3">
    <source>
        <dbReference type="ARBA" id="ARBA00004556"/>
    </source>
</evidence>
<dbReference type="EC" id="3.4.19.12" evidence="5"/>
<comment type="similarity">
    <text evidence="4">Belongs to the peptidase C19 family.</text>
</comment>
<evidence type="ECO:0000256" key="1">
    <source>
        <dbReference type="ARBA" id="ARBA00000707"/>
    </source>
</evidence>
<dbReference type="EMBL" id="PZQS01000012">
    <property type="protein sequence ID" value="PVD21074.1"/>
    <property type="molecule type" value="Genomic_DNA"/>
</dbReference>
<evidence type="ECO:0000256" key="11">
    <source>
        <dbReference type="ARBA" id="ARBA00022801"/>
    </source>
</evidence>
<dbReference type="GO" id="GO:0005813">
    <property type="term" value="C:centrosome"/>
    <property type="evidence" value="ECO:0007669"/>
    <property type="project" value="UniProtKB-SubCell"/>
</dbReference>
<evidence type="ECO:0000256" key="10">
    <source>
        <dbReference type="ARBA" id="ARBA00022786"/>
    </source>
</evidence>
<dbReference type="SUPFAM" id="SSF74924">
    <property type="entry name" value="Cap-Gly domain"/>
    <property type="match status" value="3"/>
</dbReference>
<dbReference type="PROSITE" id="PS50245">
    <property type="entry name" value="CAP_GLY_2"/>
    <property type="match status" value="1"/>
</dbReference>
<dbReference type="Gene3D" id="3.90.70.10">
    <property type="entry name" value="Cysteine proteinases"/>
    <property type="match status" value="1"/>
</dbReference>
<comment type="caution">
    <text evidence="17">The sequence shown here is derived from an EMBL/GenBank/DDBJ whole genome shotgun (WGS) entry which is preliminary data.</text>
</comment>
<keyword evidence="7" id="KW-0597">Phosphoprotein</keyword>
<dbReference type="InterPro" id="IPR001394">
    <property type="entry name" value="Peptidase_C19_UCH"/>
</dbReference>
<dbReference type="AlphaFoldDB" id="A0A2T7NIT4"/>
<name>A0A2T7NIT4_POMCA</name>
<dbReference type="SMART" id="SM01052">
    <property type="entry name" value="CAP_GLY"/>
    <property type="match status" value="3"/>
</dbReference>
<evidence type="ECO:0000256" key="2">
    <source>
        <dbReference type="ARBA" id="ARBA00004300"/>
    </source>
</evidence>
<proteinExistence type="inferred from homology"/>
<evidence type="ECO:0000256" key="4">
    <source>
        <dbReference type="ARBA" id="ARBA00009085"/>
    </source>
</evidence>
<dbReference type="Proteomes" id="UP000245119">
    <property type="component" value="Linkage Group LG12"/>
</dbReference>
<evidence type="ECO:0000256" key="6">
    <source>
        <dbReference type="ARBA" id="ARBA00022490"/>
    </source>
</evidence>
<evidence type="ECO:0000256" key="14">
    <source>
        <dbReference type="SAM" id="MobiDB-lite"/>
    </source>
</evidence>
<keyword evidence="10" id="KW-0833">Ubl conjugation pathway</keyword>
<feature type="domain" description="CAP-Gly" evidence="16">
    <location>
        <begin position="138"/>
        <end position="185"/>
    </location>
</feature>
<dbReference type="GO" id="GO:0048471">
    <property type="term" value="C:perinuclear region of cytoplasm"/>
    <property type="evidence" value="ECO:0007669"/>
    <property type="project" value="UniProtKB-SubCell"/>
</dbReference>
<protein>
    <recommendedName>
        <fullName evidence="5">ubiquitinyl hydrolase 1</fullName>
        <ecNumber evidence="5">3.4.19.12</ecNumber>
    </recommendedName>
</protein>
<dbReference type="GO" id="GO:0046872">
    <property type="term" value="F:metal ion binding"/>
    <property type="evidence" value="ECO:0007669"/>
    <property type="project" value="UniProtKB-KW"/>
</dbReference>
<feature type="domain" description="USP" evidence="15">
    <location>
        <begin position="509"/>
        <end position="885"/>
    </location>
</feature>
<dbReference type="STRING" id="400727.A0A2T7NIT4"/>
<dbReference type="PANTHER" id="PTHR11830">
    <property type="entry name" value="40S RIBOSOMAL PROTEIN S3A"/>
    <property type="match status" value="1"/>
</dbReference>
<evidence type="ECO:0000256" key="12">
    <source>
        <dbReference type="ARBA" id="ARBA00022807"/>
    </source>
</evidence>
<evidence type="ECO:0000256" key="9">
    <source>
        <dbReference type="ARBA" id="ARBA00022723"/>
    </source>
</evidence>
<dbReference type="SUPFAM" id="SSF54001">
    <property type="entry name" value="Cysteine proteinases"/>
    <property type="match status" value="1"/>
</dbReference>
<comment type="catalytic activity">
    <reaction evidence="1">
        <text>Thiol-dependent hydrolysis of ester, thioester, amide, peptide and isopeptide bonds formed by the C-terminal Gly of ubiquitin (a 76-residue protein attached to proteins as an intracellular targeting signal).</text>
        <dbReference type="EC" id="3.4.19.12"/>
    </reaction>
</comment>
<evidence type="ECO:0000313" key="17">
    <source>
        <dbReference type="EMBL" id="PVD21074.1"/>
    </source>
</evidence>
<dbReference type="FunFam" id="3.90.70.10:FF:000009">
    <property type="entry name" value="Putative ubiquitin carboxyl-terminal hydrolase CYLD"/>
    <property type="match status" value="1"/>
</dbReference>
<accession>A0A2T7NIT4</accession>
<dbReference type="GO" id="GO:0004843">
    <property type="term" value="F:cysteine-type deubiquitinase activity"/>
    <property type="evidence" value="ECO:0007669"/>
    <property type="project" value="UniProtKB-EC"/>
</dbReference>
<dbReference type="Pfam" id="PF00443">
    <property type="entry name" value="UCH"/>
    <property type="match status" value="1"/>
</dbReference>
<dbReference type="InterPro" id="IPR028889">
    <property type="entry name" value="USP"/>
</dbReference>
<keyword evidence="8" id="KW-0645">Protease</keyword>
<comment type="subcellular location">
    <subcellularLocation>
        <location evidence="2">Cytoplasm</location>
        <location evidence="2">Cytoskeleton</location>
        <location evidence="2">Microtubule organizing center</location>
        <location evidence="2">Centrosome</location>
    </subcellularLocation>
    <subcellularLocation>
        <location evidence="3">Cytoplasm</location>
        <location evidence="3">Perinuclear region</location>
    </subcellularLocation>
</comment>
<evidence type="ECO:0000259" key="15">
    <source>
        <dbReference type="PROSITE" id="PS50235"/>
    </source>
</evidence>
<dbReference type="OrthoDB" id="6287070at2759"/>
<evidence type="ECO:0000313" key="18">
    <source>
        <dbReference type="Proteomes" id="UP000245119"/>
    </source>
</evidence>
<organism evidence="17 18">
    <name type="scientific">Pomacea canaliculata</name>
    <name type="common">Golden apple snail</name>
    <dbReference type="NCBI Taxonomy" id="400727"/>
    <lineage>
        <taxon>Eukaryota</taxon>
        <taxon>Metazoa</taxon>
        <taxon>Spiralia</taxon>
        <taxon>Lophotrochozoa</taxon>
        <taxon>Mollusca</taxon>
        <taxon>Gastropoda</taxon>
        <taxon>Caenogastropoda</taxon>
        <taxon>Architaenioglossa</taxon>
        <taxon>Ampullarioidea</taxon>
        <taxon>Ampullariidae</taxon>
        <taxon>Pomacea</taxon>
    </lineage>
</organism>
<evidence type="ECO:0000259" key="16">
    <source>
        <dbReference type="PROSITE" id="PS50245"/>
    </source>
</evidence>
<dbReference type="InterPro" id="IPR000938">
    <property type="entry name" value="CAP-Gly_domain"/>
</dbReference>
<evidence type="ECO:0000256" key="7">
    <source>
        <dbReference type="ARBA" id="ARBA00022553"/>
    </source>
</evidence>
<keyword evidence="6" id="KW-0963">Cytoplasm</keyword>
<dbReference type="InterPro" id="IPR038765">
    <property type="entry name" value="Papain-like_cys_pep_sf"/>
</dbReference>
<keyword evidence="11" id="KW-0378">Hydrolase</keyword>
<feature type="region of interest" description="Disordered" evidence="14">
    <location>
        <begin position="366"/>
        <end position="386"/>
    </location>
</feature>
<keyword evidence="18" id="KW-1185">Reference proteome</keyword>
<dbReference type="Gene3D" id="2.30.30.190">
    <property type="entry name" value="CAP Gly-rich-like domain"/>
    <property type="match status" value="3"/>
</dbReference>
<keyword evidence="9" id="KW-0479">Metal-binding</keyword>
<dbReference type="Pfam" id="PF01302">
    <property type="entry name" value="CAP_GLY"/>
    <property type="match status" value="3"/>
</dbReference>
<evidence type="ECO:0000256" key="13">
    <source>
        <dbReference type="ARBA" id="ARBA00022833"/>
    </source>
</evidence>